<dbReference type="AlphaFoldDB" id="A0A8B2Z2X0"/>
<gene>
    <name evidence="1" type="ORF">DXD09_03885</name>
</gene>
<organism evidence="1 2">
    <name type="scientific">Ligilactobacillus ruminis</name>
    <dbReference type="NCBI Taxonomy" id="1623"/>
    <lineage>
        <taxon>Bacteria</taxon>
        <taxon>Bacillati</taxon>
        <taxon>Bacillota</taxon>
        <taxon>Bacilli</taxon>
        <taxon>Lactobacillales</taxon>
        <taxon>Lactobacillaceae</taxon>
        <taxon>Ligilactobacillus</taxon>
    </lineage>
</organism>
<proteinExistence type="predicted"/>
<name>A0A8B2Z2X0_9LACO</name>
<reference evidence="1 2" key="1">
    <citation type="submission" date="2018-08" db="EMBL/GenBank/DDBJ databases">
        <title>A genome reference for cultivated species of the human gut microbiota.</title>
        <authorList>
            <person name="Zou Y."/>
            <person name="Xue W."/>
            <person name="Luo G."/>
        </authorList>
    </citation>
    <scope>NUCLEOTIDE SEQUENCE [LARGE SCALE GENOMIC DNA]</scope>
    <source>
        <strain evidence="1 2">TF10-9AT</strain>
    </source>
</reference>
<evidence type="ECO:0000313" key="2">
    <source>
        <dbReference type="Proteomes" id="UP000260790"/>
    </source>
</evidence>
<accession>A0A8B2Z2X0</accession>
<comment type="caution">
    <text evidence="1">The sequence shown here is derived from an EMBL/GenBank/DDBJ whole genome shotgun (WGS) entry which is preliminary data.</text>
</comment>
<dbReference type="EMBL" id="QSQR01000003">
    <property type="protein sequence ID" value="RGK47105.1"/>
    <property type="molecule type" value="Genomic_DNA"/>
</dbReference>
<dbReference type="Proteomes" id="UP000260790">
    <property type="component" value="Unassembled WGS sequence"/>
</dbReference>
<evidence type="ECO:0000313" key="1">
    <source>
        <dbReference type="EMBL" id="RGK47105.1"/>
    </source>
</evidence>
<sequence length="59" mass="6806">MINAEFSRMKRRFRFFALKMQSRLMRCRCIASGEGTWKALFVLISVLCGFDLGVGVDKN</sequence>
<protein>
    <submittedName>
        <fullName evidence="1">Uncharacterized protein</fullName>
    </submittedName>
</protein>